<dbReference type="InterPro" id="IPR029058">
    <property type="entry name" value="AB_hydrolase_fold"/>
</dbReference>
<dbReference type="InterPro" id="IPR014586">
    <property type="entry name" value="UCP033909"/>
</dbReference>
<dbReference type="PROSITE" id="PS51257">
    <property type="entry name" value="PROKAR_LIPOPROTEIN"/>
    <property type="match status" value="1"/>
</dbReference>
<keyword evidence="2" id="KW-1185">Reference proteome</keyword>
<dbReference type="Gene3D" id="3.40.50.1820">
    <property type="entry name" value="alpha/beta hydrolase"/>
    <property type="match status" value="1"/>
</dbReference>
<protein>
    <submittedName>
        <fullName evidence="1">Esterase/lipase superfamily enzyme</fullName>
    </submittedName>
</protein>
<reference evidence="1 2" key="1">
    <citation type="submission" date="2016-10" db="EMBL/GenBank/DDBJ databases">
        <authorList>
            <person name="de Groot N.N."/>
        </authorList>
    </citation>
    <scope>NUCLEOTIDE SEQUENCE [LARGE SCALE GENOMIC DNA]</scope>
    <source>
        <strain evidence="1 2">DSM 27842</strain>
    </source>
</reference>
<dbReference type="PIRSF" id="PIRSF033909">
    <property type="entry name" value="UCP033909"/>
    <property type="match status" value="1"/>
</dbReference>
<name>A0A1H8PSG6_9RHOB</name>
<dbReference type="SUPFAM" id="SSF53474">
    <property type="entry name" value="alpha/beta-Hydrolases"/>
    <property type="match status" value="1"/>
</dbReference>
<dbReference type="PANTHER" id="PTHR36513">
    <property type="entry name" value="ABC TRANSMEMBRANE TYPE-1 DOMAIN-CONTAINING PROTEIN"/>
    <property type="match status" value="1"/>
</dbReference>
<proteinExistence type="predicted"/>
<evidence type="ECO:0000313" key="2">
    <source>
        <dbReference type="Proteomes" id="UP000198893"/>
    </source>
</evidence>
<dbReference type="RefSeq" id="WP_093116603.1">
    <property type="nucleotide sequence ID" value="NZ_FODS01000005.1"/>
</dbReference>
<evidence type="ECO:0000313" key="1">
    <source>
        <dbReference type="EMBL" id="SEO44493.1"/>
    </source>
</evidence>
<dbReference type="InterPro" id="IPR010297">
    <property type="entry name" value="DUF900_hydrolase"/>
</dbReference>
<organism evidence="1 2">
    <name type="scientific">Salinihabitans flavidus</name>
    <dbReference type="NCBI Taxonomy" id="569882"/>
    <lineage>
        <taxon>Bacteria</taxon>
        <taxon>Pseudomonadati</taxon>
        <taxon>Pseudomonadota</taxon>
        <taxon>Alphaproteobacteria</taxon>
        <taxon>Rhodobacterales</taxon>
        <taxon>Roseobacteraceae</taxon>
        <taxon>Salinihabitans</taxon>
    </lineage>
</organism>
<dbReference type="Proteomes" id="UP000198893">
    <property type="component" value="Unassembled WGS sequence"/>
</dbReference>
<accession>A0A1H8PSG6</accession>
<dbReference type="STRING" id="569882.SAMN04490248_105110"/>
<dbReference type="PANTHER" id="PTHR36513:SF1">
    <property type="entry name" value="TRANSMEMBRANE PROTEIN"/>
    <property type="match status" value="1"/>
</dbReference>
<dbReference type="EMBL" id="FODS01000005">
    <property type="protein sequence ID" value="SEO44493.1"/>
    <property type="molecule type" value="Genomic_DNA"/>
</dbReference>
<dbReference type="Pfam" id="PF05990">
    <property type="entry name" value="DUF900"/>
    <property type="match status" value="1"/>
</dbReference>
<dbReference type="OrthoDB" id="9797755at2"/>
<dbReference type="AlphaFoldDB" id="A0A1H8PSG6"/>
<sequence>MSQQSRGWHVLRLMLLYCAAALILAGCSPRPGPDVLKPVGSSAASGQVMQIYVATTRAKASGIGYSAERASELSYAVYDVSIPPTHEPGQIEFPSGEADPRTDFTVVERTELDRGTFLAGIRRNSRQSQTGTAGVFVHGYNYSFQESLFRLAQISADANIDGVPVLFAWPSDAHPLAYVADREGASFSRDALADLLADMNHGTGRTLLFGHSMGAWLSIEALRTLKLRGARHVLDRLDVILAAPDIDIHVFDSQMQVIGTMKEPIVALVSPDDRALALSGRLSAQRPRLGALAVDDPRVVAAAKRSNVQVIDISQIETDDLTGHGRYIRLAALYPRLVATETQGRGVRTAGAFIFDALEEALLLPVVRARAN</sequence>
<gene>
    <name evidence="1" type="ORF">SAMN04490248_105110</name>
</gene>